<dbReference type="Proteomes" id="UP001610631">
    <property type="component" value="Unassembled WGS sequence"/>
</dbReference>
<dbReference type="InterPro" id="IPR000412">
    <property type="entry name" value="ABC_2_transport"/>
</dbReference>
<keyword evidence="5" id="KW-0046">Antibiotic resistance</keyword>
<comment type="subcellular location">
    <subcellularLocation>
        <location evidence="1">Membrane</location>
        <topology evidence="1">Multi-pass membrane protein</topology>
    </subcellularLocation>
</comment>
<feature type="transmembrane region" description="Helical" evidence="6">
    <location>
        <begin position="170"/>
        <end position="189"/>
    </location>
</feature>
<evidence type="ECO:0000256" key="5">
    <source>
        <dbReference type="ARBA" id="ARBA00023251"/>
    </source>
</evidence>
<evidence type="ECO:0000256" key="4">
    <source>
        <dbReference type="ARBA" id="ARBA00023136"/>
    </source>
</evidence>
<feature type="transmembrane region" description="Helical" evidence="6">
    <location>
        <begin position="21"/>
        <end position="47"/>
    </location>
</feature>
<feature type="transmembrane region" description="Helical" evidence="6">
    <location>
        <begin position="59"/>
        <end position="82"/>
    </location>
</feature>
<dbReference type="Pfam" id="PF01061">
    <property type="entry name" value="ABC2_membrane"/>
    <property type="match status" value="1"/>
</dbReference>
<feature type="transmembrane region" description="Helical" evidence="6">
    <location>
        <begin position="102"/>
        <end position="121"/>
    </location>
</feature>
<dbReference type="EMBL" id="JBBDHD010000045">
    <property type="protein sequence ID" value="MFH7597099.1"/>
    <property type="molecule type" value="Genomic_DNA"/>
</dbReference>
<gene>
    <name evidence="8" type="ORF">WDV06_18650</name>
</gene>
<keyword evidence="4 6" id="KW-0472">Membrane</keyword>
<feature type="transmembrane region" description="Helical" evidence="6">
    <location>
        <begin position="225"/>
        <end position="247"/>
    </location>
</feature>
<keyword evidence="2 6" id="KW-0812">Transmembrane</keyword>
<dbReference type="PIRSF" id="PIRSF006648">
    <property type="entry name" value="DrrB"/>
    <property type="match status" value="1"/>
</dbReference>
<name>A0ABW7PFD8_9ACTN</name>
<evidence type="ECO:0000313" key="9">
    <source>
        <dbReference type="Proteomes" id="UP001610631"/>
    </source>
</evidence>
<dbReference type="PANTHER" id="PTHR43229:SF6">
    <property type="entry name" value="ABC-TYPE MULTIDRUG TRANSPORT SYSTEM, PERMEASE COMPONENT"/>
    <property type="match status" value="1"/>
</dbReference>
<evidence type="ECO:0000256" key="2">
    <source>
        <dbReference type="ARBA" id="ARBA00022692"/>
    </source>
</evidence>
<dbReference type="RefSeq" id="WP_395510892.1">
    <property type="nucleotide sequence ID" value="NZ_JBBDHD010000045.1"/>
</dbReference>
<evidence type="ECO:0000313" key="8">
    <source>
        <dbReference type="EMBL" id="MFH7597099.1"/>
    </source>
</evidence>
<evidence type="ECO:0000259" key="7">
    <source>
        <dbReference type="Pfam" id="PF01061"/>
    </source>
</evidence>
<keyword evidence="3 6" id="KW-1133">Transmembrane helix</keyword>
<evidence type="ECO:0000256" key="1">
    <source>
        <dbReference type="ARBA" id="ARBA00004141"/>
    </source>
</evidence>
<proteinExistence type="predicted"/>
<dbReference type="PANTHER" id="PTHR43229">
    <property type="entry name" value="NODULATION PROTEIN J"/>
    <property type="match status" value="1"/>
</dbReference>
<dbReference type="InterPro" id="IPR013525">
    <property type="entry name" value="ABC2_TM"/>
</dbReference>
<dbReference type="InterPro" id="IPR051784">
    <property type="entry name" value="Nod_factor_ABC_transporter"/>
</dbReference>
<reference evidence="8 9" key="1">
    <citation type="submission" date="2024-03" db="EMBL/GenBank/DDBJ databases">
        <title>Whole genome sequencing of Streptomyces racemochromogenes, to identify antimicrobial biosynthetic gene clusters.</title>
        <authorList>
            <person name="Suryawanshi P."/>
            <person name="Krishnaraj P.U."/>
            <person name="Arun Y.P."/>
            <person name="Suryawanshi M.P."/>
            <person name="Rakshit O."/>
        </authorList>
    </citation>
    <scope>NUCLEOTIDE SEQUENCE [LARGE SCALE GENOMIC DNA]</scope>
    <source>
        <strain evidence="8 9">AUDT626</strain>
    </source>
</reference>
<sequence length="263" mass="27713">MTTPPALRLTVLGGIMSYRALFNWATPAMFVGTLFGAPLVQMLFFVYLGRQLQLGDDRFYVIGNALLAASVACVYGGTMAIANERRYGTLGAVLLSPRSRTLLWAGRALPYIANGILVTVVNLTAGNLLLGLGLTAGDQAALAPLILTAAVSCSGFGLLLGAIGLRLRDVFLIANVVFVLLLLLSGANVSRSVLPEWMRLAGDALPLTHAITGARSALTGAGTELLPSLAAEAGIGLCYLLAAVFLLHHFERSSRRRATLDTM</sequence>
<keyword evidence="9" id="KW-1185">Reference proteome</keyword>
<feature type="transmembrane region" description="Helical" evidence="6">
    <location>
        <begin position="141"/>
        <end position="163"/>
    </location>
</feature>
<comment type="caution">
    <text evidence="8">The sequence shown here is derived from an EMBL/GenBank/DDBJ whole genome shotgun (WGS) entry which is preliminary data.</text>
</comment>
<evidence type="ECO:0000256" key="6">
    <source>
        <dbReference type="SAM" id="Phobius"/>
    </source>
</evidence>
<accession>A0ABW7PFD8</accession>
<feature type="domain" description="ABC-2 type transporter transmembrane" evidence="7">
    <location>
        <begin position="24"/>
        <end position="217"/>
    </location>
</feature>
<protein>
    <submittedName>
        <fullName evidence="8">ABC transporter permease</fullName>
    </submittedName>
</protein>
<evidence type="ECO:0000256" key="3">
    <source>
        <dbReference type="ARBA" id="ARBA00022989"/>
    </source>
</evidence>
<organism evidence="8 9">
    <name type="scientific">Streptomyces racemochromogenes</name>
    <dbReference type="NCBI Taxonomy" id="67353"/>
    <lineage>
        <taxon>Bacteria</taxon>
        <taxon>Bacillati</taxon>
        <taxon>Actinomycetota</taxon>
        <taxon>Actinomycetes</taxon>
        <taxon>Kitasatosporales</taxon>
        <taxon>Streptomycetaceae</taxon>
        <taxon>Streptomyces</taxon>
    </lineage>
</organism>